<organism evidence="2 3">
    <name type="scientific">Pseudomonas serbiensis</name>
    <dbReference type="NCBI Taxonomy" id="3064350"/>
    <lineage>
        <taxon>Bacteria</taxon>
        <taxon>Pseudomonadati</taxon>
        <taxon>Pseudomonadota</taxon>
        <taxon>Gammaproteobacteria</taxon>
        <taxon>Pseudomonadales</taxon>
        <taxon>Pseudomonadaceae</taxon>
        <taxon>Pseudomonas</taxon>
    </lineage>
</organism>
<evidence type="ECO:0000256" key="1">
    <source>
        <dbReference type="SAM" id="Phobius"/>
    </source>
</evidence>
<keyword evidence="1" id="KW-0472">Membrane</keyword>
<feature type="transmembrane region" description="Helical" evidence="1">
    <location>
        <begin position="12"/>
        <end position="31"/>
    </location>
</feature>
<dbReference type="Proteomes" id="UP001223016">
    <property type="component" value="Unassembled WGS sequence"/>
</dbReference>
<protein>
    <submittedName>
        <fullName evidence="2">Uncharacterized protein</fullName>
    </submittedName>
</protein>
<keyword evidence="1" id="KW-0812">Transmembrane</keyword>
<evidence type="ECO:0000313" key="3">
    <source>
        <dbReference type="Proteomes" id="UP001223016"/>
    </source>
</evidence>
<dbReference type="RefSeq" id="WP_304574500.1">
    <property type="nucleotide sequence ID" value="NZ_JAUQOO010000004.1"/>
</dbReference>
<name>A0ABT9CPE3_9PSED</name>
<proteinExistence type="predicted"/>
<dbReference type="EMBL" id="JAUQOO010000004">
    <property type="protein sequence ID" value="MDO7926718.1"/>
    <property type="molecule type" value="Genomic_DNA"/>
</dbReference>
<reference evidence="2 3" key="1">
    <citation type="submission" date="2023-07" db="EMBL/GenBank/DDBJ databases">
        <title>Identification of four novel Pseudomonas species associated with bacterial leaf spot of cucurbits.</title>
        <authorList>
            <person name="Fullem K.R."/>
        </authorList>
    </citation>
    <scope>NUCLEOTIDE SEQUENCE [LARGE SCALE GENOMIC DNA]</scope>
    <source>
        <strain evidence="2 3">KFB 138</strain>
    </source>
</reference>
<accession>A0ABT9CPE3</accession>
<evidence type="ECO:0000313" key="2">
    <source>
        <dbReference type="EMBL" id="MDO7926718.1"/>
    </source>
</evidence>
<gene>
    <name evidence="2" type="ORF">Q6A51_08000</name>
</gene>
<keyword evidence="3" id="KW-1185">Reference proteome</keyword>
<keyword evidence="1" id="KW-1133">Transmembrane helix</keyword>
<sequence length="93" mass="10577">MSQENSLSYLKQFSISIVTLVLGSFVFVGVIENYKSDESIKVSQLEAYFKPAREAANACLKKQNELFLHYPEYGGSFSLLFGELNRLFENPEL</sequence>
<comment type="caution">
    <text evidence="2">The sequence shown here is derived from an EMBL/GenBank/DDBJ whole genome shotgun (WGS) entry which is preliminary data.</text>
</comment>